<dbReference type="EMBL" id="SIRE01000006">
    <property type="protein sequence ID" value="TBL79797.1"/>
    <property type="molecule type" value="Genomic_DNA"/>
</dbReference>
<dbReference type="PANTHER" id="PTHR35864">
    <property type="entry name" value="ZINC METALLOPROTEASE MJ0611-RELATED"/>
    <property type="match status" value="1"/>
</dbReference>
<dbReference type="PANTHER" id="PTHR35864:SF1">
    <property type="entry name" value="ZINC METALLOPROTEASE YWHC-RELATED"/>
    <property type="match status" value="1"/>
</dbReference>
<feature type="transmembrane region" description="Helical" evidence="1">
    <location>
        <begin position="128"/>
        <end position="150"/>
    </location>
</feature>
<evidence type="ECO:0000313" key="2">
    <source>
        <dbReference type="EMBL" id="TBL79797.1"/>
    </source>
</evidence>
<dbReference type="AlphaFoldDB" id="A0A4Q9DSD8"/>
<gene>
    <name evidence="2" type="ORF">EYB31_09335</name>
</gene>
<feature type="transmembrane region" description="Helical" evidence="1">
    <location>
        <begin position="87"/>
        <end position="108"/>
    </location>
</feature>
<proteinExistence type="predicted"/>
<accession>A0A4Q9DSD8</accession>
<dbReference type="RefSeq" id="WP_131013042.1">
    <property type="nucleotide sequence ID" value="NZ_SIRE01000006.1"/>
</dbReference>
<name>A0A4Q9DSD8_9BACL</name>
<feature type="transmembrane region" description="Helical" evidence="1">
    <location>
        <begin position="14"/>
        <end position="36"/>
    </location>
</feature>
<evidence type="ECO:0000256" key="1">
    <source>
        <dbReference type="SAM" id="Phobius"/>
    </source>
</evidence>
<sequence>MILQMLEYFHTDTLLFRVIAFVIAAVFHDAVHAAALRMLGGRLTGVAGGGFQPSARMDPLGLAVLLFGPYGWTRKMDVELPGKGKKIVVYAVAPIANLLLGVLFWWLYFKLHLEADSVSPWIVLARGVLQYSIIVNFMYFLVHILPLYPLDGWYILKTAVSDKWRDLLSKYEKYGLILVLVLLISPPGQSFLEWLYQYCAQAVMNFFY</sequence>
<keyword evidence="3" id="KW-1185">Reference proteome</keyword>
<keyword evidence="1" id="KW-1133">Transmembrane helix</keyword>
<keyword evidence="1" id="KW-0472">Membrane</keyword>
<reference evidence="2 3" key="1">
    <citation type="submission" date="2019-02" db="EMBL/GenBank/DDBJ databases">
        <title>Paenibacillus sp. nov., isolated from surface-sterilized tissue of Thalictrum simplex L.</title>
        <authorList>
            <person name="Tuo L."/>
        </authorList>
    </citation>
    <scope>NUCLEOTIDE SEQUENCE [LARGE SCALE GENOMIC DNA]</scope>
    <source>
        <strain evidence="2 3">N2SHLJ1</strain>
    </source>
</reference>
<protein>
    <recommendedName>
        <fullName evidence="4">Site-2 protease family protein</fullName>
    </recommendedName>
</protein>
<comment type="caution">
    <text evidence="2">The sequence shown here is derived from an EMBL/GenBank/DDBJ whole genome shotgun (WGS) entry which is preliminary data.</text>
</comment>
<evidence type="ECO:0008006" key="4">
    <source>
        <dbReference type="Google" id="ProtNLM"/>
    </source>
</evidence>
<organism evidence="2 3">
    <name type="scientific">Paenibacillus thalictri</name>
    <dbReference type="NCBI Taxonomy" id="2527873"/>
    <lineage>
        <taxon>Bacteria</taxon>
        <taxon>Bacillati</taxon>
        <taxon>Bacillota</taxon>
        <taxon>Bacilli</taxon>
        <taxon>Bacillales</taxon>
        <taxon>Paenibacillaceae</taxon>
        <taxon>Paenibacillus</taxon>
    </lineage>
</organism>
<evidence type="ECO:0000313" key="3">
    <source>
        <dbReference type="Proteomes" id="UP000293142"/>
    </source>
</evidence>
<dbReference type="InterPro" id="IPR052348">
    <property type="entry name" value="Metallopeptidase_M50B"/>
</dbReference>
<dbReference type="OrthoDB" id="9800627at2"/>
<dbReference type="Proteomes" id="UP000293142">
    <property type="component" value="Unassembled WGS sequence"/>
</dbReference>
<feature type="transmembrane region" description="Helical" evidence="1">
    <location>
        <begin position="171"/>
        <end position="188"/>
    </location>
</feature>
<keyword evidence="1" id="KW-0812">Transmembrane</keyword>